<evidence type="ECO:0000313" key="2">
    <source>
        <dbReference type="Proteomes" id="UP001196413"/>
    </source>
</evidence>
<name>A0AAD5R9H6_PARTN</name>
<organism evidence="1 2">
    <name type="scientific">Parelaphostrongylus tenuis</name>
    <name type="common">Meningeal worm</name>
    <dbReference type="NCBI Taxonomy" id="148309"/>
    <lineage>
        <taxon>Eukaryota</taxon>
        <taxon>Metazoa</taxon>
        <taxon>Ecdysozoa</taxon>
        <taxon>Nematoda</taxon>
        <taxon>Chromadorea</taxon>
        <taxon>Rhabditida</taxon>
        <taxon>Rhabditina</taxon>
        <taxon>Rhabditomorpha</taxon>
        <taxon>Strongyloidea</taxon>
        <taxon>Metastrongylidae</taxon>
        <taxon>Parelaphostrongylus</taxon>
    </lineage>
</organism>
<keyword evidence="2" id="KW-1185">Reference proteome</keyword>
<accession>A0AAD5R9H6</accession>
<dbReference type="Proteomes" id="UP001196413">
    <property type="component" value="Unassembled WGS sequence"/>
</dbReference>
<proteinExistence type="predicted"/>
<dbReference type="EMBL" id="JAHQIW010007056">
    <property type="protein sequence ID" value="KAJ1371883.1"/>
    <property type="molecule type" value="Genomic_DNA"/>
</dbReference>
<gene>
    <name evidence="1" type="ORF">KIN20_033916</name>
</gene>
<protein>
    <submittedName>
        <fullName evidence="1">Uncharacterized protein</fullName>
    </submittedName>
</protein>
<dbReference type="AlphaFoldDB" id="A0AAD5R9H6"/>
<reference evidence="1" key="1">
    <citation type="submission" date="2021-06" db="EMBL/GenBank/DDBJ databases">
        <title>Parelaphostrongylus tenuis whole genome reference sequence.</title>
        <authorList>
            <person name="Garwood T.J."/>
            <person name="Larsen P.A."/>
            <person name="Fountain-Jones N.M."/>
            <person name="Garbe J.R."/>
            <person name="Macchietto M.G."/>
            <person name="Kania S.A."/>
            <person name="Gerhold R.W."/>
            <person name="Richards J.E."/>
            <person name="Wolf T.M."/>
        </authorList>
    </citation>
    <scope>NUCLEOTIDE SEQUENCE</scope>
    <source>
        <strain evidence="1">MNPRO001-30</strain>
        <tissue evidence="1">Meninges</tissue>
    </source>
</reference>
<sequence length="89" mass="10045">MDLFAFPRFRRQIAVVPTADGNTAVCLLKFQRMRKDMQLFQCLVEAPFVAAKDPSADQVLMVQKYEPQAAYGRANGHGNKVVRSKSQIE</sequence>
<evidence type="ECO:0000313" key="1">
    <source>
        <dbReference type="EMBL" id="KAJ1371883.1"/>
    </source>
</evidence>
<comment type="caution">
    <text evidence="1">The sequence shown here is derived from an EMBL/GenBank/DDBJ whole genome shotgun (WGS) entry which is preliminary data.</text>
</comment>